<dbReference type="Gene3D" id="3.40.50.2300">
    <property type="match status" value="1"/>
</dbReference>
<comment type="caution">
    <text evidence="3">The sequence shown here is derived from an EMBL/GenBank/DDBJ whole genome shotgun (WGS) entry which is preliminary data.</text>
</comment>
<gene>
    <name evidence="3" type="ORF">C5Y96_05640</name>
</gene>
<evidence type="ECO:0000313" key="4">
    <source>
        <dbReference type="Proteomes" id="UP000240009"/>
    </source>
</evidence>
<dbReference type="SMART" id="SM00448">
    <property type="entry name" value="REC"/>
    <property type="match status" value="1"/>
</dbReference>
<dbReference type="InterPro" id="IPR001789">
    <property type="entry name" value="Sig_transdc_resp-reg_receiver"/>
</dbReference>
<keyword evidence="1" id="KW-0597">Phosphoprotein</keyword>
<dbReference type="PROSITE" id="PS50110">
    <property type="entry name" value="RESPONSE_REGULATORY"/>
    <property type="match status" value="1"/>
</dbReference>
<organism evidence="3 4">
    <name type="scientific">Blastopirellula marina</name>
    <dbReference type="NCBI Taxonomy" id="124"/>
    <lineage>
        <taxon>Bacteria</taxon>
        <taxon>Pseudomonadati</taxon>
        <taxon>Planctomycetota</taxon>
        <taxon>Planctomycetia</taxon>
        <taxon>Pirellulales</taxon>
        <taxon>Pirellulaceae</taxon>
        <taxon>Blastopirellula</taxon>
    </lineage>
</organism>
<evidence type="ECO:0000259" key="2">
    <source>
        <dbReference type="PROSITE" id="PS50110"/>
    </source>
</evidence>
<evidence type="ECO:0000313" key="3">
    <source>
        <dbReference type="EMBL" id="PQO39336.1"/>
    </source>
</evidence>
<name>A0A2S8G4G0_9BACT</name>
<reference evidence="3 4" key="1">
    <citation type="submission" date="2018-02" db="EMBL/GenBank/DDBJ databases">
        <title>Comparative genomes isolates from brazilian mangrove.</title>
        <authorList>
            <person name="Araujo J.E."/>
            <person name="Taketani R.G."/>
            <person name="Silva M.C.P."/>
            <person name="Loureco M.V."/>
            <person name="Andreote F.D."/>
        </authorList>
    </citation>
    <scope>NUCLEOTIDE SEQUENCE [LARGE SCALE GENOMIC DNA]</scope>
    <source>
        <strain evidence="3 4">HEX-2 MGV</strain>
    </source>
</reference>
<feature type="domain" description="Response regulatory" evidence="2">
    <location>
        <begin position="31"/>
        <end position="144"/>
    </location>
</feature>
<proteinExistence type="predicted"/>
<sequence length="166" mass="18221">MDRRYPAQIFTHPRTDERTMNSENQPPAALRVLLVEDNAFDVLMAERILRRAEIPCIITHVDRLTAGVEKALEGTDLVLLDLHLPDAERHEALAAVGRFRVPVIVFTGDPSPLRTYEAGRAGAIAALSKFAAHTELLPTILFACGVCHASGTLPTNVAEAIEKAYR</sequence>
<dbReference type="AlphaFoldDB" id="A0A2S8G4G0"/>
<protein>
    <recommendedName>
        <fullName evidence="2">Response regulatory domain-containing protein</fullName>
    </recommendedName>
</protein>
<dbReference type="Proteomes" id="UP000240009">
    <property type="component" value="Unassembled WGS sequence"/>
</dbReference>
<evidence type="ECO:0000256" key="1">
    <source>
        <dbReference type="PROSITE-ProRule" id="PRU00169"/>
    </source>
</evidence>
<dbReference type="GO" id="GO:0000160">
    <property type="term" value="P:phosphorelay signal transduction system"/>
    <property type="evidence" value="ECO:0007669"/>
    <property type="project" value="InterPro"/>
</dbReference>
<feature type="modified residue" description="4-aspartylphosphate" evidence="1">
    <location>
        <position position="81"/>
    </location>
</feature>
<dbReference type="SUPFAM" id="SSF52172">
    <property type="entry name" value="CheY-like"/>
    <property type="match status" value="1"/>
</dbReference>
<accession>A0A2S8G4G0</accession>
<dbReference type="InterPro" id="IPR011006">
    <property type="entry name" value="CheY-like_superfamily"/>
</dbReference>
<dbReference type="EMBL" id="PUIA01000016">
    <property type="protein sequence ID" value="PQO39336.1"/>
    <property type="molecule type" value="Genomic_DNA"/>
</dbReference>